<evidence type="ECO:0000313" key="1">
    <source>
        <dbReference type="EMBL" id="GIY38013.1"/>
    </source>
</evidence>
<sequence>MLMKSSWTELWQVLNLGSITTNQKANDEANEISQFPTVKEVQDDAEVDVFIDSEVMDTVRNWLQSQPNSFYEKVFTAWCNTMGQVYV</sequence>
<reference evidence="1 2" key="1">
    <citation type="submission" date="2021-06" db="EMBL/GenBank/DDBJ databases">
        <title>Caerostris extrusa draft genome.</title>
        <authorList>
            <person name="Kono N."/>
            <person name="Arakawa K."/>
        </authorList>
    </citation>
    <scope>NUCLEOTIDE SEQUENCE [LARGE SCALE GENOMIC DNA]</scope>
</reference>
<dbReference type="EMBL" id="BPLR01010248">
    <property type="protein sequence ID" value="GIY38013.1"/>
    <property type="molecule type" value="Genomic_DNA"/>
</dbReference>
<dbReference type="AlphaFoldDB" id="A0AAV4T2F1"/>
<gene>
    <name evidence="1" type="ORF">CEXT_638491</name>
</gene>
<name>A0AAV4T2F1_CAEEX</name>
<organism evidence="1 2">
    <name type="scientific">Caerostris extrusa</name>
    <name type="common">Bark spider</name>
    <name type="synonym">Caerostris bankana</name>
    <dbReference type="NCBI Taxonomy" id="172846"/>
    <lineage>
        <taxon>Eukaryota</taxon>
        <taxon>Metazoa</taxon>
        <taxon>Ecdysozoa</taxon>
        <taxon>Arthropoda</taxon>
        <taxon>Chelicerata</taxon>
        <taxon>Arachnida</taxon>
        <taxon>Araneae</taxon>
        <taxon>Araneomorphae</taxon>
        <taxon>Entelegynae</taxon>
        <taxon>Araneoidea</taxon>
        <taxon>Araneidae</taxon>
        <taxon>Caerostris</taxon>
    </lineage>
</organism>
<proteinExistence type="predicted"/>
<dbReference type="Proteomes" id="UP001054945">
    <property type="component" value="Unassembled WGS sequence"/>
</dbReference>
<comment type="caution">
    <text evidence="1">The sequence shown here is derived from an EMBL/GenBank/DDBJ whole genome shotgun (WGS) entry which is preliminary data.</text>
</comment>
<evidence type="ECO:0000313" key="2">
    <source>
        <dbReference type="Proteomes" id="UP001054945"/>
    </source>
</evidence>
<protein>
    <submittedName>
        <fullName evidence="1">Uncharacterized protein</fullName>
    </submittedName>
</protein>
<accession>A0AAV4T2F1</accession>
<keyword evidence="2" id="KW-1185">Reference proteome</keyword>